<evidence type="ECO:0000313" key="1">
    <source>
        <dbReference type="EMBL" id="EDQ32121.2"/>
    </source>
</evidence>
<dbReference type="RefSeq" id="WP_040449102.1">
    <property type="nucleotide sequence ID" value="NZ_CM002917.1"/>
</dbReference>
<gene>
    <name evidence="1" type="ORF">HPDFL43_03389</name>
</gene>
<dbReference type="STRING" id="411684.HPDFL43_03389"/>
<dbReference type="HOGENOM" id="CLU_2259910_0_0_5"/>
<keyword evidence="2" id="KW-1185">Reference proteome</keyword>
<proteinExistence type="predicted"/>
<dbReference type="AlphaFoldDB" id="A9DDR6"/>
<dbReference type="Proteomes" id="UP000004291">
    <property type="component" value="Chromosome"/>
</dbReference>
<evidence type="ECO:0000313" key="2">
    <source>
        <dbReference type="Proteomes" id="UP000004291"/>
    </source>
</evidence>
<sequence>MIAKPDQRATGHTAFSYAVILSVMVLACESARATEARPTYDRRIEEAAIRMLQPKLGEIRGSLDLTERNHLFPPLRQRLVDSGKAEWPMFDGPQQTSSSIIRY</sequence>
<protein>
    <submittedName>
        <fullName evidence="1">Uncharacterized protein</fullName>
    </submittedName>
</protein>
<name>A9DDR6_HOEPD</name>
<accession>A9DDR6</accession>
<dbReference type="PROSITE" id="PS51257">
    <property type="entry name" value="PROKAR_LIPOPROTEIN"/>
    <property type="match status" value="1"/>
</dbReference>
<organism evidence="1 2">
    <name type="scientific">Hoeflea phototrophica (strain DSM 17068 / NCIMB 14078 / DFL-43)</name>
    <dbReference type="NCBI Taxonomy" id="411684"/>
    <lineage>
        <taxon>Bacteria</taxon>
        <taxon>Pseudomonadati</taxon>
        <taxon>Pseudomonadota</taxon>
        <taxon>Alphaproteobacteria</taxon>
        <taxon>Hyphomicrobiales</taxon>
        <taxon>Rhizobiaceae</taxon>
        <taxon>Hoeflea</taxon>
    </lineage>
</organism>
<dbReference type="OrthoDB" id="8117467at2"/>
<dbReference type="EMBL" id="ABIA03000002">
    <property type="protein sequence ID" value="EDQ32121.2"/>
    <property type="molecule type" value="Genomic_DNA"/>
</dbReference>
<reference evidence="1 2" key="2">
    <citation type="submission" date="2012-06" db="EMBL/GenBank/DDBJ databases">
        <authorList>
            <person name="Fiebig A."/>
        </authorList>
    </citation>
    <scope>NUCLEOTIDE SEQUENCE [LARGE SCALE GENOMIC DNA]</scope>
    <source>
        <strain evidence="1 2">DFL-43</strain>
    </source>
</reference>
<comment type="caution">
    <text evidence="1">The sequence shown here is derived from an EMBL/GenBank/DDBJ whole genome shotgun (WGS) entry which is preliminary data.</text>
</comment>
<reference evidence="1 2" key="1">
    <citation type="submission" date="2007-10" db="EMBL/GenBank/DDBJ databases">
        <authorList>
            <person name="Wagner-Dobler I."/>
            <person name="Ferriera S."/>
            <person name="Johnson J."/>
            <person name="Kravitz S."/>
            <person name="Beeson K."/>
            <person name="Sutton G."/>
            <person name="Rogers Y.-H."/>
            <person name="Friedman R."/>
            <person name="Frazier M."/>
            <person name="Venter J.C."/>
        </authorList>
    </citation>
    <scope>NUCLEOTIDE SEQUENCE [LARGE SCALE GENOMIC DNA]</scope>
    <source>
        <strain evidence="1 2">DFL-43</strain>
    </source>
</reference>